<gene>
    <name evidence="2" type="ORF">IPOD504_LOCUS4960</name>
</gene>
<feature type="compositionally biased region" description="Low complexity" evidence="1">
    <location>
        <begin position="12"/>
        <end position="24"/>
    </location>
</feature>
<evidence type="ECO:0000313" key="3">
    <source>
        <dbReference type="Proteomes" id="UP000837857"/>
    </source>
</evidence>
<proteinExistence type="predicted"/>
<sequence>MNLRSNGTTMAQDNSDNNNFSNLNQFEDNLALPSTSTGYRGQSSSLFRIAEVDSDDDQSASSRPISPRTHSGEQGVPSDLVSIVPTPVNGSRDSLGESLRLDAPVPASVNTPPETRLRMTLRRARRNGRPSVRRTDSSESPPPKEHESATTSGTHSATVARLMNETNESELESSCSTEGGAWRPPAALGTPDSGVGTFAGSSTRNSLPMDDVSDDPEYQALKFRQRVKKARRNYRKHMDSDSN</sequence>
<dbReference type="EMBL" id="OW152828">
    <property type="protein sequence ID" value="CAH2045155.1"/>
    <property type="molecule type" value="Genomic_DNA"/>
</dbReference>
<dbReference type="Proteomes" id="UP000837857">
    <property type="component" value="Chromosome 16"/>
</dbReference>
<name>A0ABN8I040_9NEOP</name>
<evidence type="ECO:0000313" key="2">
    <source>
        <dbReference type="EMBL" id="CAH2045155.1"/>
    </source>
</evidence>
<feature type="compositionally biased region" description="Basic residues" evidence="1">
    <location>
        <begin position="119"/>
        <end position="132"/>
    </location>
</feature>
<feature type="non-terminal residue" evidence="2">
    <location>
        <position position="1"/>
    </location>
</feature>
<protein>
    <submittedName>
        <fullName evidence="2">Uncharacterized protein</fullName>
    </submittedName>
</protein>
<feature type="compositionally biased region" description="Basic and acidic residues" evidence="1">
    <location>
        <begin position="133"/>
        <end position="148"/>
    </location>
</feature>
<evidence type="ECO:0000256" key="1">
    <source>
        <dbReference type="SAM" id="MobiDB-lite"/>
    </source>
</evidence>
<feature type="region of interest" description="Disordered" evidence="1">
    <location>
        <begin position="51"/>
        <end position="220"/>
    </location>
</feature>
<feature type="region of interest" description="Disordered" evidence="1">
    <location>
        <begin position="1"/>
        <end position="24"/>
    </location>
</feature>
<keyword evidence="3" id="KW-1185">Reference proteome</keyword>
<reference evidence="2" key="1">
    <citation type="submission" date="2022-03" db="EMBL/GenBank/DDBJ databases">
        <authorList>
            <person name="Martin H S."/>
        </authorList>
    </citation>
    <scope>NUCLEOTIDE SEQUENCE</scope>
</reference>
<organism evidence="2 3">
    <name type="scientific">Iphiclides podalirius</name>
    <name type="common">scarce swallowtail</name>
    <dbReference type="NCBI Taxonomy" id="110791"/>
    <lineage>
        <taxon>Eukaryota</taxon>
        <taxon>Metazoa</taxon>
        <taxon>Ecdysozoa</taxon>
        <taxon>Arthropoda</taxon>
        <taxon>Hexapoda</taxon>
        <taxon>Insecta</taxon>
        <taxon>Pterygota</taxon>
        <taxon>Neoptera</taxon>
        <taxon>Endopterygota</taxon>
        <taxon>Lepidoptera</taxon>
        <taxon>Glossata</taxon>
        <taxon>Ditrysia</taxon>
        <taxon>Papilionoidea</taxon>
        <taxon>Papilionidae</taxon>
        <taxon>Papilioninae</taxon>
        <taxon>Iphiclides</taxon>
    </lineage>
</organism>
<feature type="compositionally biased region" description="Polar residues" evidence="1">
    <location>
        <begin position="1"/>
        <end position="11"/>
    </location>
</feature>
<accession>A0ABN8I040</accession>